<dbReference type="Proteomes" id="UP000233040">
    <property type="component" value="Unassembled WGS sequence"/>
</dbReference>
<keyword evidence="4" id="KW-1185">Reference proteome</keyword>
<sequence>MSLQAPRRLVELAAQSLLRDPCLNTSTLDELPGELFPLMFMEAFSSRHYEILQAMVRTWPFPRLPLGSLMKTPHLETLRAVLEGLDSLVYMKVRPRRWKLQVLDLGNVDENFWTMWSGSRALSCSPEATSKRQTVEDRPRTGERKPLTMFIHEPLKVFIDVGLNESTLDEWLSYLCGWIHHRRGLVQLCCRKVRNYPMPSSQFRKLVEMVYPDSIQESEVQRKCSLGRPPGKFAPYLSQLSELHKVLVAFGYDHELSVCTQQQFIPDLETPSQMANHINEHQDHLHSNLEPLGALLEKAASLLLQDCRIQDSQLRVILSALSCCSQLTTLYFYLRHTGGLSEAGLETYPAPLKSLDNRGHVNWEILTPIWAELIRVLREVRWPKRVFFGLDSCPSCGSWPSEKLELHSCS</sequence>
<dbReference type="AlphaFoldDB" id="A0A2K5RM85"/>
<dbReference type="GO" id="GO:0005737">
    <property type="term" value="C:cytoplasm"/>
    <property type="evidence" value="ECO:0007669"/>
    <property type="project" value="TreeGrafter"/>
</dbReference>
<keyword evidence="1" id="KW-0433">Leucine-rich repeat</keyword>
<evidence type="ECO:0000256" key="1">
    <source>
        <dbReference type="ARBA" id="ARBA00022614"/>
    </source>
</evidence>
<keyword evidence="2" id="KW-0677">Repeat</keyword>
<evidence type="ECO:0000313" key="4">
    <source>
        <dbReference type="Proteomes" id="UP000233040"/>
    </source>
</evidence>
<accession>A0A2K5RM85</accession>
<dbReference type="InterPro" id="IPR026271">
    <property type="entry name" value="PRAME"/>
</dbReference>
<dbReference type="PANTHER" id="PTHR14224">
    <property type="entry name" value="SIMILAR TO PREFERENTIALLY EXPRESSED ANTIGEN IN MELANOMA-LIKE 3"/>
    <property type="match status" value="1"/>
</dbReference>
<dbReference type="GO" id="GO:0045892">
    <property type="term" value="P:negative regulation of DNA-templated transcription"/>
    <property type="evidence" value="ECO:0007669"/>
    <property type="project" value="InterPro"/>
</dbReference>
<proteinExistence type="predicted"/>
<dbReference type="OMA" id="NRGHINW"/>
<dbReference type="PIRSF" id="PIRSF038286">
    <property type="entry name" value="PRAME"/>
    <property type="match status" value="1"/>
</dbReference>
<dbReference type="GO" id="GO:0045596">
    <property type="term" value="P:negative regulation of cell differentiation"/>
    <property type="evidence" value="ECO:0007669"/>
    <property type="project" value="InterPro"/>
</dbReference>
<organism evidence="3 4">
    <name type="scientific">Cebus imitator</name>
    <name type="common">Panamanian white-faced capuchin</name>
    <name type="synonym">Cebus capucinus imitator</name>
    <dbReference type="NCBI Taxonomy" id="2715852"/>
    <lineage>
        <taxon>Eukaryota</taxon>
        <taxon>Metazoa</taxon>
        <taxon>Chordata</taxon>
        <taxon>Craniata</taxon>
        <taxon>Vertebrata</taxon>
        <taxon>Euteleostomi</taxon>
        <taxon>Mammalia</taxon>
        <taxon>Eutheria</taxon>
        <taxon>Euarchontoglires</taxon>
        <taxon>Primates</taxon>
        <taxon>Haplorrhini</taxon>
        <taxon>Platyrrhini</taxon>
        <taxon>Cebidae</taxon>
        <taxon>Cebinae</taxon>
        <taxon>Cebus</taxon>
    </lineage>
</organism>
<dbReference type="GO" id="GO:0043066">
    <property type="term" value="P:negative regulation of apoptotic process"/>
    <property type="evidence" value="ECO:0007669"/>
    <property type="project" value="InterPro"/>
</dbReference>
<dbReference type="InterPro" id="IPR050694">
    <property type="entry name" value="LRRC14/PRAME"/>
</dbReference>
<name>A0A2K5RM85_CEBIM</name>
<dbReference type="Ensembl" id="ENSCCAT00000046981.1">
    <property type="protein sequence ID" value="ENSCCAP00000029246.1"/>
    <property type="gene ID" value="ENSCCAG00000032669.1"/>
</dbReference>
<dbReference type="GO" id="GO:0008284">
    <property type="term" value="P:positive regulation of cell population proliferation"/>
    <property type="evidence" value="ECO:0007669"/>
    <property type="project" value="InterPro"/>
</dbReference>
<reference evidence="3" key="2">
    <citation type="submission" date="2025-09" db="UniProtKB">
        <authorList>
            <consortium name="Ensembl"/>
        </authorList>
    </citation>
    <scope>IDENTIFICATION</scope>
</reference>
<protein>
    <submittedName>
        <fullName evidence="3">Uncharacterized protein</fullName>
    </submittedName>
</protein>
<reference evidence="3" key="1">
    <citation type="submission" date="2025-08" db="UniProtKB">
        <authorList>
            <consortium name="Ensembl"/>
        </authorList>
    </citation>
    <scope>IDENTIFICATION</scope>
</reference>
<dbReference type="GeneTree" id="ENSGT01030000234531"/>
<evidence type="ECO:0000256" key="2">
    <source>
        <dbReference type="ARBA" id="ARBA00022737"/>
    </source>
</evidence>
<dbReference type="PANTHER" id="PTHR14224:SF94">
    <property type="entry name" value="PRAME FAMILY MEMBER 12"/>
    <property type="match status" value="1"/>
</dbReference>
<evidence type="ECO:0000313" key="3">
    <source>
        <dbReference type="Ensembl" id="ENSCCAP00000029246.1"/>
    </source>
</evidence>